<proteinExistence type="predicted"/>
<protein>
    <submittedName>
        <fullName evidence="2">Putative lipocalin</fullName>
    </submittedName>
</protein>
<keyword evidence="1" id="KW-0732">Signal</keyword>
<feature type="chain" id="PRO_5025635092" evidence="1">
    <location>
        <begin position="29"/>
        <end position="190"/>
    </location>
</feature>
<dbReference type="AlphaFoldDB" id="A0A6B0V1H1"/>
<evidence type="ECO:0000313" key="2">
    <source>
        <dbReference type="EMBL" id="MXU95615.1"/>
    </source>
</evidence>
<dbReference type="Gene3D" id="2.40.128.20">
    <property type="match status" value="1"/>
</dbReference>
<dbReference type="InterPro" id="IPR012674">
    <property type="entry name" value="Calycin"/>
</dbReference>
<reference evidence="2" key="1">
    <citation type="submission" date="2019-12" db="EMBL/GenBank/DDBJ databases">
        <title>An insight into the sialome of adult female Ixodes ricinus ticks feeding for 6 days.</title>
        <authorList>
            <person name="Perner J."/>
            <person name="Ribeiro J.M.C."/>
        </authorList>
    </citation>
    <scope>NUCLEOTIDE SEQUENCE</scope>
    <source>
        <strain evidence="2">Semi-engorged</strain>
        <tissue evidence="2">Salivary glands</tissue>
    </source>
</reference>
<organism evidence="2">
    <name type="scientific">Ixodes ricinus</name>
    <name type="common">Common tick</name>
    <name type="synonym">Acarus ricinus</name>
    <dbReference type="NCBI Taxonomy" id="34613"/>
    <lineage>
        <taxon>Eukaryota</taxon>
        <taxon>Metazoa</taxon>
        <taxon>Ecdysozoa</taxon>
        <taxon>Arthropoda</taxon>
        <taxon>Chelicerata</taxon>
        <taxon>Arachnida</taxon>
        <taxon>Acari</taxon>
        <taxon>Parasitiformes</taxon>
        <taxon>Ixodida</taxon>
        <taxon>Ixodoidea</taxon>
        <taxon>Ixodidae</taxon>
        <taxon>Ixodinae</taxon>
        <taxon>Ixodes</taxon>
    </lineage>
</organism>
<name>A0A6B0V1H1_IXORI</name>
<dbReference type="EMBL" id="GIFC01013532">
    <property type="protein sequence ID" value="MXU95615.1"/>
    <property type="molecule type" value="Transcribed_RNA"/>
</dbReference>
<accession>A0A6B0V1H1</accession>
<feature type="signal peptide" evidence="1">
    <location>
        <begin position="1"/>
        <end position="28"/>
    </location>
</feature>
<sequence length="190" mass="21267">MAMRLSQIIFRLWPVHIFASVCLAYSNGEKVTMGPPDAVQAVKSIPETFLHSSARKFYLECVRTTFQLDGSDSGTMELFIVQEDPMNLPPTIIKKFFKVNETNKSELLISRDKGGSVDSTLTVLYSDMTSCMITVNSIDPTPCALQVNAACFQTPSDACIKKFKKLCKVKHIQKSYTYNSENCTRKENGN</sequence>
<evidence type="ECO:0000256" key="1">
    <source>
        <dbReference type="SAM" id="SignalP"/>
    </source>
</evidence>